<dbReference type="SMART" id="SM00530">
    <property type="entry name" value="HTH_XRE"/>
    <property type="match status" value="1"/>
</dbReference>
<feature type="domain" description="HTH cro/C1-type" evidence="2">
    <location>
        <begin position="6"/>
        <end position="60"/>
    </location>
</feature>
<dbReference type="AlphaFoldDB" id="A0A1D2KM75"/>
<dbReference type="EMBL" id="OUNC01000045">
    <property type="protein sequence ID" value="SPP29367.1"/>
    <property type="molecule type" value="Genomic_DNA"/>
</dbReference>
<proteinExistence type="predicted"/>
<keyword evidence="1" id="KW-0238">DNA-binding</keyword>
<dbReference type="PANTHER" id="PTHR46558">
    <property type="entry name" value="TRACRIPTIONAL REGULATORY PROTEIN-RELATED-RELATED"/>
    <property type="match status" value="1"/>
</dbReference>
<dbReference type="STRING" id="2756.BFR44_06340"/>
<dbReference type="Proteomes" id="UP000270190">
    <property type="component" value="Unassembled WGS sequence"/>
</dbReference>
<dbReference type="OrthoDB" id="9812495at2"/>
<evidence type="ECO:0000313" key="5">
    <source>
        <dbReference type="Proteomes" id="UP000243591"/>
    </source>
</evidence>
<dbReference type="Pfam" id="PF01381">
    <property type="entry name" value="HTH_3"/>
    <property type="match status" value="1"/>
</dbReference>
<dbReference type="InterPro" id="IPR001387">
    <property type="entry name" value="Cro/C1-type_HTH"/>
</dbReference>
<dbReference type="SUPFAM" id="SSF47413">
    <property type="entry name" value="lambda repressor-like DNA-binding domains"/>
    <property type="match status" value="1"/>
</dbReference>
<reference evidence="3 5" key="1">
    <citation type="submission" date="2017-09" db="EMBL/GenBank/DDBJ databases">
        <title>Complete Genome Sequences of Two Strains of the Meat Spoilage Bacterium Brochothrix thermosphacta Isolated from Ground Chicken.</title>
        <authorList>
            <person name="Paoli G.C."/>
            <person name="Wijey C."/>
            <person name="Chen C.-Y."/>
            <person name="Nguyen L."/>
            <person name="Yan X."/>
            <person name="Irwin P.L."/>
        </authorList>
    </citation>
    <scope>NUCLEOTIDE SEQUENCE [LARGE SCALE GENOMIC DNA]</scope>
    <source>
        <strain evidence="3 5">BI</strain>
    </source>
</reference>
<dbReference type="RefSeq" id="WP_029091464.1">
    <property type="nucleotide sequence ID" value="NZ_CBCPHX010000004.1"/>
</dbReference>
<gene>
    <name evidence="4" type="ORF">BTBSAS_50015</name>
    <name evidence="3" type="ORF">CNY62_05520</name>
</gene>
<evidence type="ECO:0000313" key="4">
    <source>
        <dbReference type="EMBL" id="SPP29367.1"/>
    </source>
</evidence>
<dbReference type="Gene3D" id="1.10.260.40">
    <property type="entry name" value="lambda repressor-like DNA-binding domains"/>
    <property type="match status" value="1"/>
</dbReference>
<evidence type="ECO:0000313" key="6">
    <source>
        <dbReference type="Proteomes" id="UP000270190"/>
    </source>
</evidence>
<name>A0A1D2KM75_BROTH</name>
<dbReference type="InterPro" id="IPR010982">
    <property type="entry name" value="Lambda_DNA-bd_dom_sf"/>
</dbReference>
<dbReference type="CDD" id="cd00093">
    <property type="entry name" value="HTH_XRE"/>
    <property type="match status" value="1"/>
</dbReference>
<accession>A0A1D2KM75</accession>
<protein>
    <submittedName>
        <fullName evidence="4">HTH-type transcriptional regulator Xre</fullName>
    </submittedName>
    <submittedName>
        <fullName evidence="3">XRE family transcriptional regulator</fullName>
    </submittedName>
</protein>
<dbReference type="GO" id="GO:0003677">
    <property type="term" value="F:DNA binding"/>
    <property type="evidence" value="ECO:0007669"/>
    <property type="project" value="UniProtKB-KW"/>
</dbReference>
<dbReference type="PANTHER" id="PTHR46558:SF11">
    <property type="entry name" value="HTH-TYPE TRANSCRIPTIONAL REGULATOR XRE"/>
    <property type="match status" value="1"/>
</dbReference>
<evidence type="ECO:0000256" key="1">
    <source>
        <dbReference type="ARBA" id="ARBA00023125"/>
    </source>
</evidence>
<dbReference type="KEGG" id="bths:CNY62_05520"/>
<evidence type="ECO:0000313" key="3">
    <source>
        <dbReference type="EMBL" id="ATF25902.1"/>
    </source>
</evidence>
<dbReference type="Proteomes" id="UP000243591">
    <property type="component" value="Chromosome"/>
</dbReference>
<reference evidence="6" key="2">
    <citation type="submission" date="2018-04" db="EMBL/GenBank/DDBJ databases">
        <authorList>
            <person name="Illikoud N."/>
        </authorList>
    </citation>
    <scope>NUCLEOTIDE SEQUENCE [LARGE SCALE GENOMIC DNA]</scope>
</reference>
<reference evidence="4" key="3">
    <citation type="submission" date="2018-04" db="EMBL/GenBank/DDBJ databases">
        <authorList>
            <person name="Go L.Y."/>
            <person name="Mitchell J.A."/>
        </authorList>
    </citation>
    <scope>NUCLEOTIDE SEQUENCE</scope>
    <source>
        <strain evidence="4">BSAS1 3</strain>
    </source>
</reference>
<dbReference type="EMBL" id="CP023483">
    <property type="protein sequence ID" value="ATF25902.1"/>
    <property type="molecule type" value="Genomic_DNA"/>
</dbReference>
<keyword evidence="5" id="KW-1185">Reference proteome</keyword>
<organism evidence="3 5">
    <name type="scientific">Brochothrix thermosphacta</name>
    <name type="common">Microbacterium thermosphactum</name>
    <dbReference type="NCBI Taxonomy" id="2756"/>
    <lineage>
        <taxon>Bacteria</taxon>
        <taxon>Bacillati</taxon>
        <taxon>Bacillota</taxon>
        <taxon>Bacilli</taxon>
        <taxon>Bacillales</taxon>
        <taxon>Listeriaceae</taxon>
        <taxon>Brochothrix</taxon>
    </lineage>
</organism>
<dbReference type="PROSITE" id="PS50943">
    <property type="entry name" value="HTH_CROC1"/>
    <property type="match status" value="1"/>
</dbReference>
<evidence type="ECO:0000259" key="2">
    <source>
        <dbReference type="PROSITE" id="PS50943"/>
    </source>
</evidence>
<sequence>MLAKRLKVARHKKNLTQQEVAGKIKISRQSISKWENGASVPDINTLKALATFYETTIHDLTK</sequence>